<evidence type="ECO:0000313" key="1">
    <source>
        <dbReference type="EMBL" id="PIS42735.1"/>
    </source>
</evidence>
<sequence length="131" mass="15118">MNQIEFEQTVADAFDALPEKFKKKIENVGFVVEKEVRPAELQERGIRFHGTLLGLYQGVPLSKRGVNYSLVLPDKITLFKNSIEQLASNDDQKTKALVQKVLYHEIGHYFGLNESEVRGWEQRRKNNKQIS</sequence>
<organism evidence="1 2">
    <name type="scientific">Candidatus Kerfeldbacteria bacterium CG08_land_8_20_14_0_20_40_16</name>
    <dbReference type="NCBI Taxonomy" id="2014244"/>
    <lineage>
        <taxon>Bacteria</taxon>
        <taxon>Candidatus Kerfeldiibacteriota</taxon>
    </lineage>
</organism>
<dbReference type="InterPro" id="IPR038555">
    <property type="entry name" value="Zincin_1_sf"/>
</dbReference>
<comment type="caution">
    <text evidence="1">The sequence shown here is derived from an EMBL/GenBank/DDBJ whole genome shotgun (WGS) entry which is preliminary data.</text>
</comment>
<dbReference type="SUPFAM" id="SSF55486">
    <property type="entry name" value="Metalloproteases ('zincins'), catalytic domain"/>
    <property type="match status" value="1"/>
</dbReference>
<reference evidence="1 2" key="1">
    <citation type="submission" date="2017-09" db="EMBL/GenBank/DDBJ databases">
        <title>Depth-based differentiation of microbial function through sediment-hosted aquifers and enrichment of novel symbionts in the deep terrestrial subsurface.</title>
        <authorList>
            <person name="Probst A.J."/>
            <person name="Ladd B."/>
            <person name="Jarett J.K."/>
            <person name="Geller-Mcgrath D.E."/>
            <person name="Sieber C.M."/>
            <person name="Emerson J.B."/>
            <person name="Anantharaman K."/>
            <person name="Thomas B.C."/>
            <person name="Malmstrom R."/>
            <person name="Stieglmeier M."/>
            <person name="Klingl A."/>
            <person name="Woyke T."/>
            <person name="Ryan C.M."/>
            <person name="Banfield J.F."/>
        </authorList>
    </citation>
    <scope>NUCLEOTIDE SEQUENCE [LARGE SCALE GENOMIC DNA]</scope>
    <source>
        <strain evidence="1">CG08_land_8_20_14_0_20_40_16</strain>
    </source>
</reference>
<dbReference type="Pfam" id="PF06262">
    <property type="entry name" value="Zincin_1"/>
    <property type="match status" value="1"/>
</dbReference>
<evidence type="ECO:0008006" key="3">
    <source>
        <dbReference type="Google" id="ProtNLM"/>
    </source>
</evidence>
<name>A0A2H0YW73_9BACT</name>
<gene>
    <name evidence="1" type="ORF">COT24_01925</name>
</gene>
<dbReference type="Gene3D" id="3.30.2010.20">
    <property type="match status" value="1"/>
</dbReference>
<protein>
    <recommendedName>
        <fullName evidence="3">Metallopeptidase family protein</fullName>
    </recommendedName>
</protein>
<dbReference type="EMBL" id="PEXU01000023">
    <property type="protein sequence ID" value="PIS42735.1"/>
    <property type="molecule type" value="Genomic_DNA"/>
</dbReference>
<evidence type="ECO:0000313" key="2">
    <source>
        <dbReference type="Proteomes" id="UP000231542"/>
    </source>
</evidence>
<accession>A0A2H0YW73</accession>
<dbReference type="AlphaFoldDB" id="A0A2H0YW73"/>
<proteinExistence type="predicted"/>
<dbReference type="InterPro" id="IPR010428">
    <property type="entry name" value="Zincin_1"/>
</dbReference>
<dbReference type="CDD" id="cd12952">
    <property type="entry name" value="MMP_ACEL2062"/>
    <property type="match status" value="1"/>
</dbReference>
<dbReference type="Proteomes" id="UP000231542">
    <property type="component" value="Unassembled WGS sequence"/>
</dbReference>